<dbReference type="EMBL" id="MH834612">
    <property type="protein sequence ID" value="AYN57946.1"/>
    <property type="molecule type" value="Genomic_DNA"/>
</dbReference>
<dbReference type="GeneID" id="77932230"/>
<dbReference type="Proteomes" id="UP000280317">
    <property type="component" value="Segment"/>
</dbReference>
<reference evidence="2 3" key="1">
    <citation type="submission" date="2018-09" db="EMBL/GenBank/DDBJ databases">
        <authorList>
            <person name="Ulbrich M.C."/>
            <person name="Stoner T.H."/>
            <person name="Garlena R.A."/>
            <person name="Russell D.A."/>
            <person name="Pope W.H."/>
            <person name="Jacobs-Sera D."/>
            <person name="Hatfull G.F."/>
        </authorList>
    </citation>
    <scope>NUCLEOTIDE SEQUENCE [LARGE SCALE GENOMIC DNA]</scope>
</reference>
<accession>A0A3G2KG35</accession>
<gene>
    <name evidence="2" type="primary">65</name>
    <name evidence="2" type="ORF">PBI_FAJA_65</name>
</gene>
<feature type="compositionally biased region" description="Basic and acidic residues" evidence="1">
    <location>
        <begin position="154"/>
        <end position="165"/>
    </location>
</feature>
<feature type="region of interest" description="Disordered" evidence="1">
    <location>
        <begin position="146"/>
        <end position="165"/>
    </location>
</feature>
<proteinExistence type="predicted"/>
<organism evidence="2 3">
    <name type="scientific">Arthrobacter phage Faja</name>
    <dbReference type="NCBI Taxonomy" id="2419957"/>
    <lineage>
        <taxon>Viruses</taxon>
        <taxon>Duplodnaviria</taxon>
        <taxon>Heunggongvirae</taxon>
        <taxon>Uroviricota</taxon>
        <taxon>Caudoviricetes</taxon>
        <taxon>Fajavirus</taxon>
        <taxon>Fajavirus faja</taxon>
    </lineage>
</organism>
<sequence>MASKPRWRLDHDPFARPLGCNGKYGVSGVQRHAADGTETCKSCRETYNHYKREQRRGGIKPRTPKPCGTYAAVDRHQRRGEPLDFACRVARARYQAEMRERLEREAVGNVHAEGKRLAEWIATRRRRRCGRAGTHTIGHCEKCGVHRTPRRRAKEPAMNEQTDHA</sequence>
<evidence type="ECO:0000256" key="1">
    <source>
        <dbReference type="SAM" id="MobiDB-lite"/>
    </source>
</evidence>
<protein>
    <submittedName>
        <fullName evidence="2">Uncharacterized protein</fullName>
    </submittedName>
</protein>
<evidence type="ECO:0000313" key="3">
    <source>
        <dbReference type="Proteomes" id="UP000280317"/>
    </source>
</evidence>
<name>A0A3G2KG35_9CAUD</name>
<keyword evidence="3" id="KW-1185">Reference proteome</keyword>
<dbReference type="RefSeq" id="YP_010656351.1">
    <property type="nucleotide sequence ID" value="NC_070837.1"/>
</dbReference>
<evidence type="ECO:0000313" key="2">
    <source>
        <dbReference type="EMBL" id="AYN57946.1"/>
    </source>
</evidence>
<dbReference type="KEGG" id="vg:77932230"/>